<accession>A0A5B8RID4</accession>
<organism evidence="1">
    <name type="scientific">Iridovirus Liz-CrIV</name>
    <dbReference type="NCBI Taxonomy" id="2594309"/>
    <lineage>
        <taxon>Viruses</taxon>
        <taxon>Varidnaviria</taxon>
        <taxon>Bamfordvirae</taxon>
        <taxon>Nucleocytoviricota</taxon>
        <taxon>Megaviricetes</taxon>
        <taxon>Pimascovirales</taxon>
        <taxon>Pimascovirales incertae sedis</taxon>
        <taxon>Iridoviridae</taxon>
    </lineage>
</organism>
<sequence>MLKKAIKNDKNADRHYEDACNLPYESKIQWTKKKI</sequence>
<dbReference type="EMBL" id="MN081869">
    <property type="protein sequence ID" value="QEA08301.1"/>
    <property type="molecule type" value="Genomic_DNA"/>
</dbReference>
<evidence type="ECO:0000313" key="1">
    <source>
        <dbReference type="EMBL" id="QEA08301.1"/>
    </source>
</evidence>
<name>A0A5B8RID4_9VIRU</name>
<protein>
    <submittedName>
        <fullName evidence="1">Uncharacterized protein</fullName>
    </submittedName>
</protein>
<proteinExistence type="predicted"/>
<reference evidence="1" key="1">
    <citation type="journal article" date="2019" name="Viruses">
        <title>Detection and Characterization of Invertebrate Iridoviruses Found in Reptiles and Prey Insects in Europe over the Past Two Decades.</title>
        <authorList>
            <person name="Papp T."/>
            <person name="Marschang R.E."/>
        </authorList>
    </citation>
    <scope>NUCLEOTIDE SEQUENCE</scope>
    <source>
        <strain evidence="1">Liz-CrIV</strain>
    </source>
</reference>